<evidence type="ECO:0000313" key="5">
    <source>
        <dbReference type="Proteomes" id="UP000193411"/>
    </source>
</evidence>
<dbReference type="PANTHER" id="PTHR24198:SF165">
    <property type="entry name" value="ANKYRIN REPEAT-CONTAINING PROTEIN-RELATED"/>
    <property type="match status" value="1"/>
</dbReference>
<gene>
    <name evidence="4" type="ORF">BCR44DRAFT_116080</name>
</gene>
<dbReference type="SUPFAM" id="SSF48403">
    <property type="entry name" value="Ankyrin repeat"/>
    <property type="match status" value="1"/>
</dbReference>
<dbReference type="AlphaFoldDB" id="A0A1Y2HCZ9"/>
<evidence type="ECO:0000313" key="4">
    <source>
        <dbReference type="EMBL" id="ORZ32467.1"/>
    </source>
</evidence>
<dbReference type="PANTHER" id="PTHR24198">
    <property type="entry name" value="ANKYRIN REPEAT AND PROTEIN KINASE DOMAIN-CONTAINING PROTEIN"/>
    <property type="match status" value="1"/>
</dbReference>
<comment type="caution">
    <text evidence="4">The sequence shown here is derived from an EMBL/GenBank/DDBJ whole genome shotgun (WGS) entry which is preliminary data.</text>
</comment>
<reference evidence="4 5" key="1">
    <citation type="submission" date="2016-07" db="EMBL/GenBank/DDBJ databases">
        <title>Pervasive Adenine N6-methylation of Active Genes in Fungi.</title>
        <authorList>
            <consortium name="DOE Joint Genome Institute"/>
            <person name="Mondo S.J."/>
            <person name="Dannebaum R.O."/>
            <person name="Kuo R.C."/>
            <person name="Labutti K."/>
            <person name="Haridas S."/>
            <person name="Kuo A."/>
            <person name="Salamov A."/>
            <person name="Ahrendt S.R."/>
            <person name="Lipzen A."/>
            <person name="Sullivan W."/>
            <person name="Andreopoulos W.B."/>
            <person name="Clum A."/>
            <person name="Lindquist E."/>
            <person name="Daum C."/>
            <person name="Ramamoorthy G.K."/>
            <person name="Gryganskyi A."/>
            <person name="Culley D."/>
            <person name="Magnuson J.K."/>
            <person name="James T.Y."/>
            <person name="O'Malley M.A."/>
            <person name="Stajich J.E."/>
            <person name="Spatafora J.W."/>
            <person name="Visel A."/>
            <person name="Grigoriev I.V."/>
        </authorList>
    </citation>
    <scope>NUCLEOTIDE SEQUENCE [LARGE SCALE GENOMIC DNA]</scope>
    <source>
        <strain evidence="4 5">PL171</strain>
    </source>
</reference>
<feature type="non-terminal residue" evidence="4">
    <location>
        <position position="192"/>
    </location>
</feature>
<dbReference type="InterPro" id="IPR002110">
    <property type="entry name" value="Ankyrin_rpt"/>
</dbReference>
<dbReference type="SMART" id="SM00248">
    <property type="entry name" value="ANK"/>
    <property type="match status" value="5"/>
</dbReference>
<feature type="repeat" description="ANK" evidence="3">
    <location>
        <begin position="118"/>
        <end position="150"/>
    </location>
</feature>
<keyword evidence="2 3" id="KW-0040">ANK repeat</keyword>
<dbReference type="Gene3D" id="1.25.40.20">
    <property type="entry name" value="Ankyrin repeat-containing domain"/>
    <property type="match status" value="2"/>
</dbReference>
<dbReference type="Proteomes" id="UP000193411">
    <property type="component" value="Unassembled WGS sequence"/>
</dbReference>
<sequence>MAPSLDLVSQREPVHGHTLLHTAVAASQLECLRLLLSLPSAAPAINVRDNDNQTPLYLAAALGFLPGVEALVRAGADVETANHDGTTPLLIACFSGHASIAAMLLDTRRANLMARNASEQTAMSLAASEGHVPIVELLLARGFPANYVDQFGWTPLMLASHANQATIVTALVNAGADPSMTSPDGKTAMAIA</sequence>
<organism evidence="4 5">
    <name type="scientific">Catenaria anguillulae PL171</name>
    <dbReference type="NCBI Taxonomy" id="765915"/>
    <lineage>
        <taxon>Eukaryota</taxon>
        <taxon>Fungi</taxon>
        <taxon>Fungi incertae sedis</taxon>
        <taxon>Blastocladiomycota</taxon>
        <taxon>Blastocladiomycetes</taxon>
        <taxon>Blastocladiales</taxon>
        <taxon>Catenariaceae</taxon>
        <taxon>Catenaria</taxon>
    </lineage>
</organism>
<proteinExistence type="predicted"/>
<dbReference type="PROSITE" id="PS50297">
    <property type="entry name" value="ANK_REP_REGION"/>
    <property type="match status" value="3"/>
</dbReference>
<name>A0A1Y2HCZ9_9FUNG</name>
<dbReference type="STRING" id="765915.A0A1Y2HCZ9"/>
<dbReference type="EMBL" id="MCFL01000046">
    <property type="protein sequence ID" value="ORZ32467.1"/>
    <property type="molecule type" value="Genomic_DNA"/>
</dbReference>
<protein>
    <submittedName>
        <fullName evidence="4">Ankyrin repeat-containing domain protein</fullName>
    </submittedName>
</protein>
<evidence type="ECO:0000256" key="1">
    <source>
        <dbReference type="ARBA" id="ARBA00022737"/>
    </source>
</evidence>
<evidence type="ECO:0000256" key="2">
    <source>
        <dbReference type="ARBA" id="ARBA00023043"/>
    </source>
</evidence>
<accession>A0A1Y2HCZ9</accession>
<evidence type="ECO:0000256" key="3">
    <source>
        <dbReference type="PROSITE-ProRule" id="PRU00023"/>
    </source>
</evidence>
<keyword evidence="1" id="KW-0677">Repeat</keyword>
<feature type="repeat" description="ANK" evidence="3">
    <location>
        <begin position="51"/>
        <end position="83"/>
    </location>
</feature>
<keyword evidence="5" id="KW-1185">Reference proteome</keyword>
<dbReference type="PROSITE" id="PS50088">
    <property type="entry name" value="ANK_REPEAT"/>
    <property type="match status" value="3"/>
</dbReference>
<feature type="repeat" description="ANK" evidence="3">
    <location>
        <begin position="151"/>
        <end position="183"/>
    </location>
</feature>
<dbReference type="Pfam" id="PF12796">
    <property type="entry name" value="Ank_2"/>
    <property type="match status" value="2"/>
</dbReference>
<dbReference type="OrthoDB" id="341259at2759"/>
<dbReference type="InterPro" id="IPR036770">
    <property type="entry name" value="Ankyrin_rpt-contain_sf"/>
</dbReference>